<gene>
    <name evidence="2" type="ORF">ABS642_10330</name>
</gene>
<protein>
    <submittedName>
        <fullName evidence="2">Uncharacterized protein</fullName>
    </submittedName>
</protein>
<reference evidence="2" key="1">
    <citation type="submission" date="2024-06" db="EMBL/GenBank/DDBJ databases">
        <title>Draft genome sequence of Microbacterium sp. strain A8/3-1, isolated from Oxytropis tragacanthoides Fisch. ex DC. Root nodules in the Altai region of Russia.</title>
        <authorList>
            <person name="Sazanova A."/>
            <person name="Guro P."/>
            <person name="Kuznetsova I."/>
            <person name="Belimov A."/>
            <person name="Safronova V."/>
        </authorList>
    </citation>
    <scope>NUCLEOTIDE SEQUENCE</scope>
    <source>
        <strain evidence="2">A8/3-1</strain>
    </source>
</reference>
<dbReference type="EMBL" id="CP158357">
    <property type="protein sequence ID" value="XBX80463.1"/>
    <property type="molecule type" value="Genomic_DNA"/>
</dbReference>
<feature type="region of interest" description="Disordered" evidence="1">
    <location>
        <begin position="99"/>
        <end position="118"/>
    </location>
</feature>
<dbReference type="AlphaFoldDB" id="A0AAU7W3Z9"/>
<proteinExistence type="predicted"/>
<dbReference type="RefSeq" id="WP_350353265.1">
    <property type="nucleotide sequence ID" value="NZ_CP158357.1"/>
</dbReference>
<accession>A0AAU7W3Z9</accession>
<organism evidence="2">
    <name type="scientific">Microbacterium sp. A8/3-1</name>
    <dbReference type="NCBI Taxonomy" id="3160749"/>
    <lineage>
        <taxon>Bacteria</taxon>
        <taxon>Bacillati</taxon>
        <taxon>Actinomycetota</taxon>
        <taxon>Actinomycetes</taxon>
        <taxon>Micrococcales</taxon>
        <taxon>Microbacteriaceae</taxon>
        <taxon>Microbacterium</taxon>
    </lineage>
</organism>
<evidence type="ECO:0000256" key="1">
    <source>
        <dbReference type="SAM" id="MobiDB-lite"/>
    </source>
</evidence>
<sequence length="118" mass="13762">MDAVKDLFPEPTHRDGEHVEMEDQMAELAQARFDLRKVAEKEWLILDHKYGANDPRRTVGCVYEVDPYEVEVMWMRALPVATRYMSPVEALDDVRRLHEQSRATRPISIPHHPPRLAS</sequence>
<evidence type="ECO:0000313" key="2">
    <source>
        <dbReference type="EMBL" id="XBX80463.1"/>
    </source>
</evidence>
<name>A0AAU7W3Z9_9MICO</name>